<dbReference type="PANTHER" id="PTHR33307">
    <property type="entry name" value="ALPHA-RHAMNOSIDASE (EUROFUNG)"/>
    <property type="match status" value="1"/>
</dbReference>
<evidence type="ECO:0000256" key="1">
    <source>
        <dbReference type="ARBA" id="ARBA00001445"/>
    </source>
</evidence>
<dbReference type="Pfam" id="PF17389">
    <property type="entry name" value="Bac_rhamnosid6H"/>
    <property type="match status" value="1"/>
</dbReference>
<name>A0ABY6UVC4_BIOOC</name>
<dbReference type="InterPro" id="IPR008928">
    <property type="entry name" value="6-hairpin_glycosidase_sf"/>
</dbReference>
<dbReference type="EMBL" id="CABFNS010000905">
    <property type="protein sequence ID" value="VUC35194.1"/>
    <property type="molecule type" value="Genomic_DNA"/>
</dbReference>
<comment type="caution">
    <text evidence="5">The sequence shown here is derived from an EMBL/GenBank/DDBJ whole genome shotgun (WGS) entry which is preliminary data.</text>
</comment>
<protein>
    <recommendedName>
        <fullName evidence="2">alpha-L-rhamnosidase</fullName>
        <ecNumber evidence="2">3.2.1.40</ecNumber>
    </recommendedName>
</protein>
<evidence type="ECO:0000313" key="5">
    <source>
        <dbReference type="EMBL" id="VUC35194.1"/>
    </source>
</evidence>
<dbReference type="EC" id="3.2.1.40" evidence="2"/>
<evidence type="ECO:0000259" key="4">
    <source>
        <dbReference type="Pfam" id="PF17389"/>
    </source>
</evidence>
<feature type="region of interest" description="Disordered" evidence="3">
    <location>
        <begin position="114"/>
        <end position="146"/>
    </location>
</feature>
<evidence type="ECO:0000256" key="2">
    <source>
        <dbReference type="ARBA" id="ARBA00012652"/>
    </source>
</evidence>
<gene>
    <name evidence="5" type="ORF">CLO192961_LOCUS407745</name>
</gene>
<keyword evidence="6" id="KW-1185">Reference proteome</keyword>
<feature type="compositionally biased region" description="Basic and acidic residues" evidence="3">
    <location>
        <begin position="129"/>
        <end position="146"/>
    </location>
</feature>
<dbReference type="Gene3D" id="1.50.10.10">
    <property type="match status" value="1"/>
</dbReference>
<comment type="catalytic activity">
    <reaction evidence="1">
        <text>Hydrolysis of terminal non-reducing alpha-L-rhamnose residues in alpha-L-rhamnosides.</text>
        <dbReference type="EC" id="3.2.1.40"/>
    </reaction>
</comment>
<feature type="compositionally biased region" description="Polar residues" evidence="3">
    <location>
        <begin position="114"/>
        <end position="127"/>
    </location>
</feature>
<accession>A0ABY6UVC4</accession>
<dbReference type="InterPro" id="IPR016007">
    <property type="entry name" value="Alpha_rhamnosid"/>
</dbReference>
<feature type="domain" description="Alpha-L-rhamnosidase six-hairpin glycosidase" evidence="4">
    <location>
        <begin position="9"/>
        <end position="120"/>
    </location>
</feature>
<dbReference type="Proteomes" id="UP000766486">
    <property type="component" value="Unassembled WGS sequence"/>
</dbReference>
<organism evidence="5 6">
    <name type="scientific">Bionectria ochroleuca</name>
    <name type="common">Gliocladium roseum</name>
    <dbReference type="NCBI Taxonomy" id="29856"/>
    <lineage>
        <taxon>Eukaryota</taxon>
        <taxon>Fungi</taxon>
        <taxon>Dikarya</taxon>
        <taxon>Ascomycota</taxon>
        <taxon>Pezizomycotina</taxon>
        <taxon>Sordariomycetes</taxon>
        <taxon>Hypocreomycetidae</taxon>
        <taxon>Hypocreales</taxon>
        <taxon>Bionectriaceae</taxon>
        <taxon>Clonostachys</taxon>
    </lineage>
</organism>
<sequence length="146" mass="16539">MFIAFGNEECLDVMETYLDKTLSRGADSLWDPSTWQLGDWLNPQAPPYDPGLSRTNGTLVADEFLLYATDLMVKITETLGQKADANRRRKQLSRLQDAFHHKYFTPAGLLASDTQTRQHSPWQSISRSIAKEKKTSVDMRLKGSDS</sequence>
<evidence type="ECO:0000313" key="6">
    <source>
        <dbReference type="Proteomes" id="UP000766486"/>
    </source>
</evidence>
<evidence type="ECO:0000256" key="3">
    <source>
        <dbReference type="SAM" id="MobiDB-lite"/>
    </source>
</evidence>
<dbReference type="InterPro" id="IPR012341">
    <property type="entry name" value="6hp_glycosidase-like_sf"/>
</dbReference>
<proteinExistence type="predicted"/>
<reference evidence="5 6" key="1">
    <citation type="submission" date="2019-06" db="EMBL/GenBank/DDBJ databases">
        <authorList>
            <person name="Broberg M."/>
        </authorList>
    </citation>
    <scope>NUCLEOTIDE SEQUENCE [LARGE SCALE GENOMIC DNA]</scope>
</reference>
<dbReference type="InterPro" id="IPR035396">
    <property type="entry name" value="Bac_rhamnosid6H"/>
</dbReference>
<dbReference type="SUPFAM" id="SSF48208">
    <property type="entry name" value="Six-hairpin glycosidases"/>
    <property type="match status" value="1"/>
</dbReference>
<dbReference type="PANTHER" id="PTHR33307:SF6">
    <property type="entry name" value="ALPHA-RHAMNOSIDASE (EUROFUNG)-RELATED"/>
    <property type="match status" value="1"/>
</dbReference>